<reference evidence="3" key="1">
    <citation type="submission" date="2013-10" db="EMBL/GenBank/DDBJ databases">
        <title>Genomic analysis of the causative agents of coccidiosis in chickens.</title>
        <authorList>
            <person name="Reid A.J."/>
            <person name="Blake D."/>
            <person name="Billington K."/>
            <person name="Browne H."/>
            <person name="Dunn M."/>
            <person name="Hung S."/>
            <person name="Kawahara F."/>
            <person name="Miranda-Saavedra D."/>
            <person name="Mourier T."/>
            <person name="Nagra H."/>
            <person name="Otto T.D."/>
            <person name="Rawlings N."/>
            <person name="Sanchez A."/>
            <person name="Sanders M."/>
            <person name="Subramaniam C."/>
            <person name="Tay Y."/>
            <person name="Dear P."/>
            <person name="Doerig C."/>
            <person name="Gruber A."/>
            <person name="Parkinson J."/>
            <person name="Shirley M."/>
            <person name="Wan K.L."/>
            <person name="Berriman M."/>
            <person name="Tomley F."/>
            <person name="Pain A."/>
        </authorList>
    </citation>
    <scope>NUCLEOTIDE SEQUENCE [LARGE SCALE GENOMIC DNA]</scope>
    <source>
        <strain evidence="3">Houghton</strain>
    </source>
</reference>
<dbReference type="OrthoDB" id="347993at2759"/>
<feature type="compositionally biased region" description="Polar residues" evidence="2">
    <location>
        <begin position="566"/>
        <end position="585"/>
    </location>
</feature>
<evidence type="ECO:0000256" key="2">
    <source>
        <dbReference type="SAM" id="MobiDB-lite"/>
    </source>
</evidence>
<feature type="region of interest" description="Disordered" evidence="2">
    <location>
        <begin position="652"/>
        <end position="673"/>
    </location>
</feature>
<organism evidence="3 4">
    <name type="scientific">Eimeria praecox</name>
    <dbReference type="NCBI Taxonomy" id="51316"/>
    <lineage>
        <taxon>Eukaryota</taxon>
        <taxon>Sar</taxon>
        <taxon>Alveolata</taxon>
        <taxon>Apicomplexa</taxon>
        <taxon>Conoidasida</taxon>
        <taxon>Coccidia</taxon>
        <taxon>Eucoccidiorida</taxon>
        <taxon>Eimeriorina</taxon>
        <taxon>Eimeriidae</taxon>
        <taxon>Eimeria</taxon>
    </lineage>
</organism>
<feature type="compositionally biased region" description="Polar residues" evidence="2">
    <location>
        <begin position="1101"/>
        <end position="1122"/>
    </location>
</feature>
<feature type="compositionally biased region" description="Acidic residues" evidence="2">
    <location>
        <begin position="922"/>
        <end position="943"/>
    </location>
</feature>
<feature type="coiled-coil region" evidence="1">
    <location>
        <begin position="404"/>
        <end position="493"/>
    </location>
</feature>
<dbReference type="Proteomes" id="UP000018201">
    <property type="component" value="Unassembled WGS sequence"/>
</dbReference>
<feature type="compositionally biased region" description="Low complexity" evidence="2">
    <location>
        <begin position="886"/>
        <end position="895"/>
    </location>
</feature>
<feature type="compositionally biased region" description="Basic and acidic residues" evidence="2">
    <location>
        <begin position="654"/>
        <end position="670"/>
    </location>
</feature>
<sequence>MCFPCIFIDRHELERTLIAEKARNECLIRLYVADESAEDISEECRVATEQHLDAVSFEQRSALSDLKVAMDSEYARSVRIARERSRISRALAQEEQKIERLRHDLKFRVATEELSCLLNAQIKLDDNRSQSVKHFHQRLMLELEDYIRKLRVILEIPDSFTVAVELQQCLDSLNRNIRGASQTAANSLTAVHESVTSVMLQELRNIRTGLLRAEELEEEEIGRRIDTLKEQERQILEEDEDRRRSFNNTVPLENLEVETEIHETQDKLAVERIRLQFIEDERDALTAQISEAKAEALCQGHEAELPGIIDSLKPSRGWRHRCVQAEELVRNKLQRSREAEWTSIVLDKAAADNSFTLSTMGQSGLWARGYCTSVQEGIRKQTEELKNKQAAELAAFEDGLKQSQSAKSVEIQDLKNKLELLQQRIGQQGDDPEAVEAIRREAEATQKELATLEAAAHLEAEAADVQKREFVEAQKKELLQHELKKQREFMEAQWKLSRIAKFEELRSMQLDLSSSAAAQKELLAACHEAELRDLKELHSRQRILILNQFLHQLQREAKEKFHPAKSSLTGSLSTPEHSHGSQSDEASGVAEKAASQEVDVAAEEEEEVKELKERHYTELAELVKSNETATKGPTAPVKTVQVVLPDETASGEEATIRGEGHSPDQARKTLENAPSKVVAEWQKRMRSGSCASILITKEDGADKKAAAICKHLEQFLNAVTRVQREEKDRQNKIMEEKMAKRNERRIAKGKHRRRTGSTAAKRDKYSGPRKSVLDFKAERLQTTRQKEKQMKEQWKAKRDAIEKWHPLFWSIVEEEAKHGSYEAYEDSTNVVARGPTLCNIERVINSLEEGSFLRNMIANLGILVKAFNTLGASPDIPTTDSEGSESDSSSKSSSSYRTEEPRQRRKVSADSDQESRSSDTGESSDESSDESSSEESSSEEDSTEGSSSEEGSEGHTSNESSNTSEDRRHSQTQADGPSAMTTSSKRDASPEGELAHEASSRSSTDSMDSKAAQQTKAEKDKDSSASSEKSESSSSDDSEEDSSGTSSSSSSASMSGASSESGSNSVDERSNDSSEEASSDSSSSSSSGSNAQRTHSDTEKSQAINKHGNGSESFASKGSRASQPEAAEDVDNESSSGSSGSSSASEVGLPQPSSNSSVSESSSRINVPIDNRPRQQGSSSSPNGSTSGSSGSSSSSRQSSTAGTETSSD</sequence>
<feature type="compositionally biased region" description="Basic and acidic residues" evidence="2">
    <location>
        <begin position="1016"/>
        <end position="1031"/>
    </location>
</feature>
<accession>U6H234</accession>
<feature type="region of interest" description="Disordered" evidence="2">
    <location>
        <begin position="875"/>
        <end position="1209"/>
    </location>
</feature>
<feature type="compositionally biased region" description="Low complexity" evidence="2">
    <location>
        <begin position="1043"/>
        <end position="1065"/>
    </location>
</feature>
<dbReference type="VEuPathDB" id="ToxoDB:EPH_0048130"/>
<feature type="compositionally biased region" description="Low complexity" evidence="2">
    <location>
        <begin position="1174"/>
        <end position="1201"/>
    </location>
</feature>
<feature type="compositionally biased region" description="Polar residues" evidence="2">
    <location>
        <begin position="971"/>
        <end position="983"/>
    </location>
</feature>
<feature type="compositionally biased region" description="Low complexity" evidence="2">
    <location>
        <begin position="1153"/>
        <end position="1163"/>
    </location>
</feature>
<gene>
    <name evidence="3" type="ORF">EPH_0048130</name>
</gene>
<feature type="region of interest" description="Disordered" evidence="2">
    <location>
        <begin position="560"/>
        <end position="603"/>
    </location>
</feature>
<evidence type="ECO:0000256" key="1">
    <source>
        <dbReference type="SAM" id="Coils"/>
    </source>
</evidence>
<keyword evidence="1" id="KW-0175">Coiled coil</keyword>
<dbReference type="AlphaFoldDB" id="U6H234"/>
<protein>
    <submittedName>
        <fullName evidence="3">Uncharacterized protein</fullName>
    </submittedName>
</protein>
<keyword evidence="4" id="KW-1185">Reference proteome</keyword>
<feature type="compositionally biased region" description="Basic and acidic residues" evidence="2">
    <location>
        <begin position="897"/>
        <end position="919"/>
    </location>
</feature>
<proteinExistence type="predicted"/>
<feature type="compositionally biased region" description="Low complexity" evidence="2">
    <location>
        <begin position="944"/>
        <end position="963"/>
    </location>
</feature>
<feature type="coiled-coil region" evidence="1">
    <location>
        <begin position="261"/>
        <end position="295"/>
    </location>
</feature>
<feature type="compositionally biased region" description="Low complexity" evidence="2">
    <location>
        <begin position="1079"/>
        <end position="1091"/>
    </location>
</feature>
<feature type="region of interest" description="Disordered" evidence="2">
    <location>
        <begin position="744"/>
        <end position="765"/>
    </location>
</feature>
<feature type="compositionally biased region" description="Low complexity" evidence="2">
    <location>
        <begin position="1134"/>
        <end position="1145"/>
    </location>
</feature>
<reference evidence="3" key="2">
    <citation type="submission" date="2013-10" db="EMBL/GenBank/DDBJ databases">
        <authorList>
            <person name="Aslett M."/>
        </authorList>
    </citation>
    <scope>NUCLEOTIDE SEQUENCE [LARGE SCALE GENOMIC DNA]</scope>
    <source>
        <strain evidence="3">Houghton</strain>
    </source>
</reference>
<evidence type="ECO:0000313" key="4">
    <source>
        <dbReference type="Proteomes" id="UP000018201"/>
    </source>
</evidence>
<evidence type="ECO:0000313" key="3">
    <source>
        <dbReference type="EMBL" id="CDI84804.1"/>
    </source>
</evidence>
<dbReference type="EMBL" id="HG693049">
    <property type="protein sequence ID" value="CDI84804.1"/>
    <property type="molecule type" value="Genomic_DNA"/>
</dbReference>
<feature type="compositionally biased region" description="Basic and acidic residues" evidence="2">
    <location>
        <begin position="984"/>
        <end position="999"/>
    </location>
</feature>
<name>U6H234_9EIME</name>